<proteinExistence type="predicted"/>
<name>A0AAD9ISV8_RIDPI</name>
<comment type="caution">
    <text evidence="1">The sequence shown here is derived from an EMBL/GenBank/DDBJ whole genome shotgun (WGS) entry which is preliminary data.</text>
</comment>
<reference evidence="1" key="1">
    <citation type="journal article" date="2023" name="Mol. Biol. Evol.">
        <title>Third-Generation Sequencing Reveals the Adaptive Role of the Epigenome in Three Deep-Sea Polychaetes.</title>
        <authorList>
            <person name="Perez M."/>
            <person name="Aroh O."/>
            <person name="Sun Y."/>
            <person name="Lan Y."/>
            <person name="Juniper S.K."/>
            <person name="Young C.R."/>
            <person name="Angers B."/>
            <person name="Qian P.Y."/>
        </authorList>
    </citation>
    <scope>NUCLEOTIDE SEQUENCE</scope>
    <source>
        <strain evidence="1">R07B-5</strain>
    </source>
</reference>
<dbReference type="EMBL" id="JAODUO010005980">
    <property type="protein sequence ID" value="KAK2140089.1"/>
    <property type="molecule type" value="Genomic_DNA"/>
</dbReference>
<sequence>MAPVRIIVRALLTESSSSTQYRSRSTVLDDLRPCPQYRRTFMSPSMRRSSTMYAFMSSMSGWYNRKSSGRISSGFRGRCTSRPVSPVCGRRF</sequence>
<keyword evidence="2" id="KW-1185">Reference proteome</keyword>
<dbReference type="Proteomes" id="UP001209878">
    <property type="component" value="Unassembled WGS sequence"/>
</dbReference>
<protein>
    <submittedName>
        <fullName evidence="1">Uncharacterized protein</fullName>
    </submittedName>
</protein>
<dbReference type="AlphaFoldDB" id="A0AAD9ISV8"/>
<accession>A0AAD9ISV8</accession>
<evidence type="ECO:0000313" key="2">
    <source>
        <dbReference type="Proteomes" id="UP001209878"/>
    </source>
</evidence>
<organism evidence="1 2">
    <name type="scientific">Ridgeia piscesae</name>
    <name type="common">Tubeworm</name>
    <dbReference type="NCBI Taxonomy" id="27915"/>
    <lineage>
        <taxon>Eukaryota</taxon>
        <taxon>Metazoa</taxon>
        <taxon>Spiralia</taxon>
        <taxon>Lophotrochozoa</taxon>
        <taxon>Annelida</taxon>
        <taxon>Polychaeta</taxon>
        <taxon>Sedentaria</taxon>
        <taxon>Canalipalpata</taxon>
        <taxon>Sabellida</taxon>
        <taxon>Siboglinidae</taxon>
        <taxon>Ridgeia</taxon>
    </lineage>
</organism>
<evidence type="ECO:0000313" key="1">
    <source>
        <dbReference type="EMBL" id="KAK2140089.1"/>
    </source>
</evidence>
<gene>
    <name evidence="1" type="ORF">NP493_5991g00000</name>
</gene>